<evidence type="ECO:0000313" key="2">
    <source>
        <dbReference type="Proteomes" id="UP001472677"/>
    </source>
</evidence>
<dbReference type="EMBL" id="JBBPBM010000049">
    <property type="protein sequence ID" value="KAK8520479.1"/>
    <property type="molecule type" value="Genomic_DNA"/>
</dbReference>
<reference evidence="1 2" key="1">
    <citation type="journal article" date="2024" name="G3 (Bethesda)">
        <title>Genome assembly of Hibiscus sabdariffa L. provides insights into metabolisms of medicinal natural products.</title>
        <authorList>
            <person name="Kim T."/>
        </authorList>
    </citation>
    <scope>NUCLEOTIDE SEQUENCE [LARGE SCALE GENOMIC DNA]</scope>
    <source>
        <strain evidence="1">TK-2024</strain>
        <tissue evidence="1">Old leaves</tissue>
    </source>
</reference>
<keyword evidence="2" id="KW-1185">Reference proteome</keyword>
<accession>A0ABR2CLQ3</accession>
<dbReference type="PANTHER" id="PTHR35123:SF2">
    <property type="entry name" value="UBIQUITIN CARBOXYL-TERMINAL HYDROLASE-LIKE PROTEIN"/>
    <property type="match status" value="1"/>
</dbReference>
<comment type="caution">
    <text evidence="1">The sequence shown here is derived from an EMBL/GenBank/DDBJ whole genome shotgun (WGS) entry which is preliminary data.</text>
</comment>
<organism evidence="1 2">
    <name type="scientific">Hibiscus sabdariffa</name>
    <name type="common">roselle</name>
    <dbReference type="NCBI Taxonomy" id="183260"/>
    <lineage>
        <taxon>Eukaryota</taxon>
        <taxon>Viridiplantae</taxon>
        <taxon>Streptophyta</taxon>
        <taxon>Embryophyta</taxon>
        <taxon>Tracheophyta</taxon>
        <taxon>Spermatophyta</taxon>
        <taxon>Magnoliopsida</taxon>
        <taxon>eudicotyledons</taxon>
        <taxon>Gunneridae</taxon>
        <taxon>Pentapetalae</taxon>
        <taxon>rosids</taxon>
        <taxon>malvids</taxon>
        <taxon>Malvales</taxon>
        <taxon>Malvaceae</taxon>
        <taxon>Malvoideae</taxon>
        <taxon>Hibiscus</taxon>
    </lineage>
</organism>
<name>A0ABR2CLQ3_9ROSI</name>
<dbReference type="Proteomes" id="UP001472677">
    <property type="component" value="Unassembled WGS sequence"/>
</dbReference>
<proteinExistence type="predicted"/>
<protein>
    <submittedName>
        <fullName evidence="1">Uncharacterized protein</fullName>
    </submittedName>
</protein>
<gene>
    <name evidence="1" type="ORF">V6N12_004416</name>
</gene>
<dbReference type="PANTHER" id="PTHR35123">
    <property type="entry name" value="OS07G0633900 PROTEIN-RELATED"/>
    <property type="match status" value="1"/>
</dbReference>
<sequence length="105" mass="12444">MDVRAKRISWGIKIKQVLLFPFTKFKRRRRRKRTKTIANRPWYSCSGRRVFSGGGFCCRPPRILESVADESKSNDPNDPTFTYEMLRTLIEKNHFYSDECNPHSD</sequence>
<evidence type="ECO:0000313" key="1">
    <source>
        <dbReference type="EMBL" id="KAK8520479.1"/>
    </source>
</evidence>